<keyword evidence="5" id="KW-0378">Hydrolase</keyword>
<comment type="similarity">
    <text evidence="1">Belongs to the peptidase A1 family.</text>
</comment>
<sequence>MLLLLFILVGCCLSLPSDPRHRSIPQSDIIPSLSIPGVEFRRARPFPKPHKVPIARKGGYHAKLKRLPKSHSHRQPSAAAFFAKHLHSDDDPGAVATGNISVVDYHATQYAVEVVLDGSHVNLILNTGGSDTWVRASNFTCMNNASDTSSPHCDWGKYGASGFRDGPIQNQHFAIKNKDRSWVNGRLGFMDMTIANVAVQDQEVGIATRGLWHGDNITSGMLGMAYPSLTSAYMGNDLNDTSDANFVEYSPLFTSMVKKGLIEPYWGIAINRNSSDGLFSLGQLFPINGTNVNSAVRDLLIAKLTDRAITAYTPSYYAIICDGFRVDAIDMGYDYPVILDSATTLTYLPRDVADIVNSKFDPPAVYHWDDAGWLAILDQPG</sequence>
<keyword evidence="3" id="KW-0732">Signal</keyword>
<dbReference type="SUPFAM" id="SSF50630">
    <property type="entry name" value="Acid proteases"/>
    <property type="match status" value="1"/>
</dbReference>
<dbReference type="PANTHER" id="PTHR47965:SF12">
    <property type="entry name" value="ASPARTIC PROTEINASE 3-RELATED"/>
    <property type="match status" value="1"/>
</dbReference>
<proteinExistence type="inferred from homology"/>
<evidence type="ECO:0000256" key="5">
    <source>
        <dbReference type="ARBA" id="ARBA00022801"/>
    </source>
</evidence>
<reference evidence="8 9" key="1">
    <citation type="submission" date="2023-01" db="EMBL/GenBank/DDBJ databases">
        <title>Analysis of 21 Apiospora genomes using comparative genomics revels a genus with tremendous synthesis potential of carbohydrate active enzymes and secondary metabolites.</title>
        <authorList>
            <person name="Sorensen T."/>
        </authorList>
    </citation>
    <scope>NUCLEOTIDE SEQUENCE [LARGE SCALE GENOMIC DNA]</scope>
    <source>
        <strain evidence="8 9">CBS 117206</strain>
    </source>
</reference>
<keyword evidence="4" id="KW-0064">Aspartyl protease</keyword>
<evidence type="ECO:0000259" key="7">
    <source>
        <dbReference type="PROSITE" id="PS51767"/>
    </source>
</evidence>
<name>A0AAW0R865_9PEZI</name>
<feature type="domain" description="Peptidase A1" evidence="7">
    <location>
        <begin position="110"/>
        <end position="381"/>
    </location>
</feature>
<organism evidence="8 9">
    <name type="scientific">Apiospora kogelbergensis</name>
    <dbReference type="NCBI Taxonomy" id="1337665"/>
    <lineage>
        <taxon>Eukaryota</taxon>
        <taxon>Fungi</taxon>
        <taxon>Dikarya</taxon>
        <taxon>Ascomycota</taxon>
        <taxon>Pezizomycotina</taxon>
        <taxon>Sordariomycetes</taxon>
        <taxon>Xylariomycetidae</taxon>
        <taxon>Amphisphaeriales</taxon>
        <taxon>Apiosporaceae</taxon>
        <taxon>Apiospora</taxon>
    </lineage>
</organism>
<dbReference type="Gene3D" id="2.40.70.10">
    <property type="entry name" value="Acid Proteases"/>
    <property type="match status" value="2"/>
</dbReference>
<evidence type="ECO:0000256" key="2">
    <source>
        <dbReference type="ARBA" id="ARBA00022670"/>
    </source>
</evidence>
<dbReference type="InterPro" id="IPR021109">
    <property type="entry name" value="Peptidase_aspartic_dom_sf"/>
</dbReference>
<dbReference type="InterPro" id="IPR001461">
    <property type="entry name" value="Aspartic_peptidase_A1"/>
</dbReference>
<dbReference type="PANTHER" id="PTHR47965">
    <property type="entry name" value="ASPARTYL PROTEASE-RELATED"/>
    <property type="match status" value="1"/>
</dbReference>
<dbReference type="InterPro" id="IPR034164">
    <property type="entry name" value="Pepsin-like_dom"/>
</dbReference>
<evidence type="ECO:0000313" key="8">
    <source>
        <dbReference type="EMBL" id="KAK8129990.1"/>
    </source>
</evidence>
<evidence type="ECO:0000256" key="3">
    <source>
        <dbReference type="ARBA" id="ARBA00022729"/>
    </source>
</evidence>
<dbReference type="Proteomes" id="UP001392437">
    <property type="component" value="Unassembled WGS sequence"/>
</dbReference>
<dbReference type="AlphaFoldDB" id="A0AAW0R865"/>
<dbReference type="GO" id="GO:0031505">
    <property type="term" value="P:fungal-type cell wall organization"/>
    <property type="evidence" value="ECO:0007669"/>
    <property type="project" value="TreeGrafter"/>
</dbReference>
<dbReference type="GO" id="GO:0009277">
    <property type="term" value="C:fungal-type cell wall"/>
    <property type="evidence" value="ECO:0007669"/>
    <property type="project" value="TreeGrafter"/>
</dbReference>
<comment type="caution">
    <text evidence="8">The sequence shown here is derived from an EMBL/GenBank/DDBJ whole genome shotgun (WGS) entry which is preliminary data.</text>
</comment>
<dbReference type="GO" id="GO:0005576">
    <property type="term" value="C:extracellular region"/>
    <property type="evidence" value="ECO:0007669"/>
    <property type="project" value="TreeGrafter"/>
</dbReference>
<evidence type="ECO:0000256" key="4">
    <source>
        <dbReference type="ARBA" id="ARBA00022750"/>
    </source>
</evidence>
<evidence type="ECO:0000256" key="1">
    <source>
        <dbReference type="ARBA" id="ARBA00007447"/>
    </source>
</evidence>
<evidence type="ECO:0000313" key="9">
    <source>
        <dbReference type="Proteomes" id="UP001392437"/>
    </source>
</evidence>
<dbReference type="CDD" id="cd05471">
    <property type="entry name" value="pepsin_like"/>
    <property type="match status" value="1"/>
</dbReference>
<evidence type="ECO:0000256" key="6">
    <source>
        <dbReference type="ARBA" id="ARBA00023145"/>
    </source>
</evidence>
<dbReference type="EMBL" id="JAQQWP010000002">
    <property type="protein sequence ID" value="KAK8129990.1"/>
    <property type="molecule type" value="Genomic_DNA"/>
</dbReference>
<dbReference type="GO" id="GO:0004190">
    <property type="term" value="F:aspartic-type endopeptidase activity"/>
    <property type="evidence" value="ECO:0007669"/>
    <property type="project" value="UniProtKB-KW"/>
</dbReference>
<dbReference type="InterPro" id="IPR033121">
    <property type="entry name" value="PEPTIDASE_A1"/>
</dbReference>
<keyword evidence="9" id="KW-1185">Reference proteome</keyword>
<dbReference type="Pfam" id="PF00026">
    <property type="entry name" value="Asp"/>
    <property type="match status" value="1"/>
</dbReference>
<gene>
    <name evidence="8" type="ORF">PG999_002370</name>
</gene>
<dbReference type="PROSITE" id="PS51767">
    <property type="entry name" value="PEPTIDASE_A1"/>
    <property type="match status" value="1"/>
</dbReference>
<dbReference type="GO" id="GO:0006508">
    <property type="term" value="P:proteolysis"/>
    <property type="evidence" value="ECO:0007669"/>
    <property type="project" value="UniProtKB-KW"/>
</dbReference>
<keyword evidence="2 8" id="KW-0645">Protease</keyword>
<keyword evidence="6" id="KW-0865">Zymogen</keyword>
<accession>A0AAW0R865</accession>
<protein>
    <submittedName>
        <fullName evidence="8">Eukaryotic aspartyl protease</fullName>
    </submittedName>
</protein>